<dbReference type="Gramene" id="Mp2g09720.1">
    <property type="protein sequence ID" value="Mp2g09720.1.cds"/>
    <property type="gene ID" value="Mp2g09720"/>
</dbReference>
<dbReference type="AlphaFoldDB" id="A0A2R6W483"/>
<evidence type="ECO:0000313" key="2">
    <source>
        <dbReference type="EMBL" id="PTQ28667.1"/>
    </source>
</evidence>
<dbReference type="EMBL" id="KZ772828">
    <property type="protein sequence ID" value="PTQ28667.1"/>
    <property type="molecule type" value="Genomic_DNA"/>
</dbReference>
<feature type="compositionally biased region" description="Acidic residues" evidence="1">
    <location>
        <begin position="208"/>
        <end position="217"/>
    </location>
</feature>
<keyword evidence="3" id="KW-1185">Reference proteome</keyword>
<feature type="compositionally biased region" description="Basic and acidic residues" evidence="1">
    <location>
        <begin position="218"/>
        <end position="228"/>
    </location>
</feature>
<dbReference type="Proteomes" id="UP000244005">
    <property type="component" value="Unassembled WGS sequence"/>
</dbReference>
<name>A0A2R6W483_MARPO</name>
<accession>A0A2R6W483</accession>
<reference evidence="3" key="1">
    <citation type="journal article" date="2017" name="Cell">
        <title>Insights into land plant evolution garnered from the Marchantia polymorpha genome.</title>
        <authorList>
            <person name="Bowman J.L."/>
            <person name="Kohchi T."/>
            <person name="Yamato K.T."/>
            <person name="Jenkins J."/>
            <person name="Shu S."/>
            <person name="Ishizaki K."/>
            <person name="Yamaoka S."/>
            <person name="Nishihama R."/>
            <person name="Nakamura Y."/>
            <person name="Berger F."/>
            <person name="Adam C."/>
            <person name="Aki S.S."/>
            <person name="Althoff F."/>
            <person name="Araki T."/>
            <person name="Arteaga-Vazquez M.A."/>
            <person name="Balasubrmanian S."/>
            <person name="Barry K."/>
            <person name="Bauer D."/>
            <person name="Boehm C.R."/>
            <person name="Briginshaw L."/>
            <person name="Caballero-Perez J."/>
            <person name="Catarino B."/>
            <person name="Chen F."/>
            <person name="Chiyoda S."/>
            <person name="Chovatia M."/>
            <person name="Davies K.M."/>
            <person name="Delmans M."/>
            <person name="Demura T."/>
            <person name="Dierschke T."/>
            <person name="Dolan L."/>
            <person name="Dorantes-Acosta A.E."/>
            <person name="Eklund D.M."/>
            <person name="Florent S.N."/>
            <person name="Flores-Sandoval E."/>
            <person name="Fujiyama A."/>
            <person name="Fukuzawa H."/>
            <person name="Galik B."/>
            <person name="Grimanelli D."/>
            <person name="Grimwood J."/>
            <person name="Grossniklaus U."/>
            <person name="Hamada T."/>
            <person name="Haseloff J."/>
            <person name="Hetherington A.J."/>
            <person name="Higo A."/>
            <person name="Hirakawa Y."/>
            <person name="Hundley H.N."/>
            <person name="Ikeda Y."/>
            <person name="Inoue K."/>
            <person name="Inoue S.I."/>
            <person name="Ishida S."/>
            <person name="Jia Q."/>
            <person name="Kakita M."/>
            <person name="Kanazawa T."/>
            <person name="Kawai Y."/>
            <person name="Kawashima T."/>
            <person name="Kennedy M."/>
            <person name="Kinose K."/>
            <person name="Kinoshita T."/>
            <person name="Kohara Y."/>
            <person name="Koide E."/>
            <person name="Komatsu K."/>
            <person name="Kopischke S."/>
            <person name="Kubo M."/>
            <person name="Kyozuka J."/>
            <person name="Lagercrantz U."/>
            <person name="Lin S.S."/>
            <person name="Lindquist E."/>
            <person name="Lipzen A.M."/>
            <person name="Lu C.W."/>
            <person name="De Luna E."/>
            <person name="Martienssen R.A."/>
            <person name="Minamino N."/>
            <person name="Mizutani M."/>
            <person name="Mizutani M."/>
            <person name="Mochizuki N."/>
            <person name="Monte I."/>
            <person name="Mosher R."/>
            <person name="Nagasaki H."/>
            <person name="Nakagami H."/>
            <person name="Naramoto S."/>
            <person name="Nishitani K."/>
            <person name="Ohtani M."/>
            <person name="Okamoto T."/>
            <person name="Okumura M."/>
            <person name="Phillips J."/>
            <person name="Pollak B."/>
            <person name="Reinders A."/>
            <person name="Rovekamp M."/>
            <person name="Sano R."/>
            <person name="Sawa S."/>
            <person name="Schmid M.W."/>
            <person name="Shirakawa M."/>
            <person name="Solano R."/>
            <person name="Spunde A."/>
            <person name="Suetsugu N."/>
            <person name="Sugano S."/>
            <person name="Sugiyama A."/>
            <person name="Sun R."/>
            <person name="Suzuki Y."/>
            <person name="Takenaka M."/>
            <person name="Takezawa D."/>
            <person name="Tomogane H."/>
            <person name="Tsuzuki M."/>
            <person name="Ueda T."/>
            <person name="Umeda M."/>
            <person name="Ward J.M."/>
            <person name="Watanabe Y."/>
            <person name="Yazaki K."/>
            <person name="Yokoyama R."/>
            <person name="Yoshitake Y."/>
            <person name="Yotsui I."/>
            <person name="Zachgo S."/>
            <person name="Schmutz J."/>
        </authorList>
    </citation>
    <scope>NUCLEOTIDE SEQUENCE [LARGE SCALE GENOMIC DNA]</scope>
    <source>
        <strain evidence="3">Tak-1</strain>
    </source>
</reference>
<feature type="compositionally biased region" description="Basic and acidic residues" evidence="1">
    <location>
        <begin position="185"/>
        <end position="207"/>
    </location>
</feature>
<feature type="region of interest" description="Disordered" evidence="1">
    <location>
        <begin position="185"/>
        <end position="261"/>
    </location>
</feature>
<evidence type="ECO:0008006" key="4">
    <source>
        <dbReference type="Google" id="ProtNLM"/>
    </source>
</evidence>
<sequence>MPYGRNPVIGDKFSIRHGQKGKFINANLFQKCAADSKSSHKKKDESLVDKYGKQLKEYVRYQTIPLSVDNVHHDLPDFIAEPGVLQLSSSEHREAVSEVHLPASQAGGGGGGFMMNCGRSGLHETQSLRRCRPRFFFFIRIGRFGFRIAVGRYRNAFRRRRVRALPIVIKSMSIRSRGRIQPAAVHHERELRGEERLEEPVAHHGVEGDEEEPLGDENGERANDEILKGPDQGYERPQVPPPPLTMRQNLKAKEKSSRARAGCITKRSTEWTTCDRRSVHQAECSLRVELRCKSARRVRASFRV</sequence>
<evidence type="ECO:0000313" key="3">
    <source>
        <dbReference type="Proteomes" id="UP000244005"/>
    </source>
</evidence>
<organism evidence="2 3">
    <name type="scientific">Marchantia polymorpha</name>
    <name type="common">Common liverwort</name>
    <name type="synonym">Marchantia aquatica</name>
    <dbReference type="NCBI Taxonomy" id="3197"/>
    <lineage>
        <taxon>Eukaryota</taxon>
        <taxon>Viridiplantae</taxon>
        <taxon>Streptophyta</taxon>
        <taxon>Embryophyta</taxon>
        <taxon>Marchantiophyta</taxon>
        <taxon>Marchantiopsida</taxon>
        <taxon>Marchantiidae</taxon>
        <taxon>Marchantiales</taxon>
        <taxon>Marchantiaceae</taxon>
        <taxon>Marchantia</taxon>
    </lineage>
</organism>
<gene>
    <name evidence="2" type="ORF">MARPO_0158s0042</name>
</gene>
<evidence type="ECO:0000256" key="1">
    <source>
        <dbReference type="SAM" id="MobiDB-lite"/>
    </source>
</evidence>
<protein>
    <recommendedName>
        <fullName evidence="4">DNA-directed RNA polymerase</fullName>
    </recommendedName>
</protein>
<proteinExistence type="predicted"/>